<dbReference type="Gene3D" id="2.40.50.1020">
    <property type="entry name" value="LytTr DNA-binding domain"/>
    <property type="match status" value="1"/>
</dbReference>
<dbReference type="SMART" id="SM00448">
    <property type="entry name" value="REC"/>
    <property type="match status" value="1"/>
</dbReference>
<evidence type="ECO:0000259" key="4">
    <source>
        <dbReference type="PROSITE" id="PS50110"/>
    </source>
</evidence>
<dbReference type="InterPro" id="IPR007492">
    <property type="entry name" value="LytTR_DNA-bd_dom"/>
</dbReference>
<dbReference type="GO" id="GO:0000156">
    <property type="term" value="F:phosphorelay response regulator activity"/>
    <property type="evidence" value="ECO:0007669"/>
    <property type="project" value="InterPro"/>
</dbReference>
<evidence type="ECO:0000256" key="2">
    <source>
        <dbReference type="ARBA" id="ARBA00024867"/>
    </source>
</evidence>
<dbReference type="Pfam" id="PF04397">
    <property type="entry name" value="LytTR"/>
    <property type="match status" value="1"/>
</dbReference>
<protein>
    <recommendedName>
        <fullName evidence="1">Stage 0 sporulation protein A homolog</fullName>
    </recommendedName>
</protein>
<comment type="function">
    <text evidence="2">May play the central regulatory role in sporulation. It may be an element of the effector pathway responsible for the activation of sporulation genes in response to nutritional stress. Spo0A may act in concert with spo0H (a sigma factor) to control the expression of some genes that are critical to the sporulation process.</text>
</comment>
<reference evidence="6" key="1">
    <citation type="submission" date="2020-10" db="EMBL/GenBank/DDBJ databases">
        <authorList>
            <person name="Gilroy R."/>
        </authorList>
    </citation>
    <scope>NUCLEOTIDE SEQUENCE</scope>
    <source>
        <strain evidence="6">ChiHile30-977</strain>
    </source>
</reference>
<dbReference type="EMBL" id="DVFI01000122">
    <property type="protein sequence ID" value="HIQ63708.1"/>
    <property type="molecule type" value="Genomic_DNA"/>
</dbReference>
<feature type="domain" description="HTH LytTR-type" evidence="5">
    <location>
        <begin position="146"/>
        <end position="251"/>
    </location>
</feature>
<evidence type="ECO:0000313" key="6">
    <source>
        <dbReference type="EMBL" id="HIQ63708.1"/>
    </source>
</evidence>
<dbReference type="PANTHER" id="PTHR37299:SF1">
    <property type="entry name" value="STAGE 0 SPORULATION PROTEIN A HOMOLOG"/>
    <property type="match status" value="1"/>
</dbReference>
<dbReference type="InterPro" id="IPR001789">
    <property type="entry name" value="Sig_transdc_resp-reg_receiver"/>
</dbReference>
<keyword evidence="3" id="KW-0597">Phosphoprotein</keyword>
<sequence length="251" mass="28624">MTEPIPVVLADDDEGMRLVMRKLLERSGGFALRGEARDGKELLELVQRHRPQLVLLDVEMPEMSGVECARVIQDTDPATILIFATAHDQYMGDAFSVYAFDYLLKPFKVDRALQTLERVKQVLTTRSTAENAGIRPAARPAATGRLMLKHREGVAFVNMDDILLVQRENRATVLYTVNDGRYVTSDSLSEVEARLDGRLFFRCHKSYIINLNHIDSVTPYGRWTYIVRLRGTKHDALITHEKYEELEKLFG</sequence>
<name>A0A9D1CJS3_9FIRM</name>
<dbReference type="Pfam" id="PF00072">
    <property type="entry name" value="Response_reg"/>
    <property type="match status" value="1"/>
</dbReference>
<dbReference type="AlphaFoldDB" id="A0A9D1CJS3"/>
<evidence type="ECO:0000259" key="5">
    <source>
        <dbReference type="PROSITE" id="PS50930"/>
    </source>
</evidence>
<evidence type="ECO:0000313" key="7">
    <source>
        <dbReference type="Proteomes" id="UP000886819"/>
    </source>
</evidence>
<evidence type="ECO:0000256" key="1">
    <source>
        <dbReference type="ARBA" id="ARBA00018672"/>
    </source>
</evidence>
<dbReference type="Proteomes" id="UP000886819">
    <property type="component" value="Unassembled WGS sequence"/>
</dbReference>
<dbReference type="Gene3D" id="3.40.50.2300">
    <property type="match status" value="1"/>
</dbReference>
<dbReference type="SUPFAM" id="SSF52172">
    <property type="entry name" value="CheY-like"/>
    <property type="match status" value="1"/>
</dbReference>
<dbReference type="PANTHER" id="PTHR37299">
    <property type="entry name" value="TRANSCRIPTIONAL REGULATOR-RELATED"/>
    <property type="match status" value="1"/>
</dbReference>
<accession>A0A9D1CJS3</accession>
<evidence type="ECO:0000256" key="3">
    <source>
        <dbReference type="PROSITE-ProRule" id="PRU00169"/>
    </source>
</evidence>
<reference evidence="6" key="2">
    <citation type="journal article" date="2021" name="PeerJ">
        <title>Extensive microbial diversity within the chicken gut microbiome revealed by metagenomics and culture.</title>
        <authorList>
            <person name="Gilroy R."/>
            <person name="Ravi A."/>
            <person name="Getino M."/>
            <person name="Pursley I."/>
            <person name="Horton D.L."/>
            <person name="Alikhan N.F."/>
            <person name="Baker D."/>
            <person name="Gharbi K."/>
            <person name="Hall N."/>
            <person name="Watson M."/>
            <person name="Adriaenssens E.M."/>
            <person name="Foster-Nyarko E."/>
            <person name="Jarju S."/>
            <person name="Secka A."/>
            <person name="Antonio M."/>
            <person name="Oren A."/>
            <person name="Chaudhuri R.R."/>
            <person name="La Ragione R."/>
            <person name="Hildebrand F."/>
            <person name="Pallen M.J."/>
        </authorList>
    </citation>
    <scope>NUCLEOTIDE SEQUENCE</scope>
    <source>
        <strain evidence="6">ChiHile30-977</strain>
    </source>
</reference>
<feature type="domain" description="Response regulatory" evidence="4">
    <location>
        <begin position="6"/>
        <end position="120"/>
    </location>
</feature>
<comment type="caution">
    <text evidence="6">The sequence shown here is derived from an EMBL/GenBank/DDBJ whole genome shotgun (WGS) entry which is preliminary data.</text>
</comment>
<dbReference type="SMART" id="SM00850">
    <property type="entry name" value="LytTR"/>
    <property type="match status" value="1"/>
</dbReference>
<dbReference type="PROSITE" id="PS50110">
    <property type="entry name" value="RESPONSE_REGULATORY"/>
    <property type="match status" value="1"/>
</dbReference>
<dbReference type="GO" id="GO:0003677">
    <property type="term" value="F:DNA binding"/>
    <property type="evidence" value="ECO:0007669"/>
    <property type="project" value="InterPro"/>
</dbReference>
<feature type="modified residue" description="4-aspartylphosphate" evidence="3">
    <location>
        <position position="57"/>
    </location>
</feature>
<organism evidence="6 7">
    <name type="scientific">Candidatus Avichristensenella intestinipullorum</name>
    <dbReference type="NCBI Taxonomy" id="2840693"/>
    <lineage>
        <taxon>Bacteria</taxon>
        <taxon>Bacillati</taxon>
        <taxon>Bacillota</taxon>
        <taxon>Clostridia</taxon>
        <taxon>Candidatus Avichristensenella</taxon>
    </lineage>
</organism>
<proteinExistence type="predicted"/>
<dbReference type="InterPro" id="IPR011006">
    <property type="entry name" value="CheY-like_superfamily"/>
</dbReference>
<dbReference type="PROSITE" id="PS50930">
    <property type="entry name" value="HTH_LYTTR"/>
    <property type="match status" value="1"/>
</dbReference>
<gene>
    <name evidence="6" type="ORF">IAA66_09040</name>
</gene>
<dbReference type="InterPro" id="IPR046947">
    <property type="entry name" value="LytR-like"/>
</dbReference>